<reference evidence="3" key="1">
    <citation type="journal article" date="2023" name="Science">
        <title>Genome structures resolve the early diversification of teleost fishes.</title>
        <authorList>
            <person name="Parey E."/>
            <person name="Louis A."/>
            <person name="Montfort J."/>
            <person name="Bouchez O."/>
            <person name="Roques C."/>
            <person name="Iampietro C."/>
            <person name="Lluch J."/>
            <person name="Castinel A."/>
            <person name="Donnadieu C."/>
            <person name="Desvignes T."/>
            <person name="Floi Bucao C."/>
            <person name="Jouanno E."/>
            <person name="Wen M."/>
            <person name="Mejri S."/>
            <person name="Dirks R."/>
            <person name="Jansen H."/>
            <person name="Henkel C."/>
            <person name="Chen W.J."/>
            <person name="Zahm M."/>
            <person name="Cabau C."/>
            <person name="Klopp C."/>
            <person name="Thompson A.W."/>
            <person name="Robinson-Rechavi M."/>
            <person name="Braasch I."/>
            <person name="Lecointre G."/>
            <person name="Bobe J."/>
            <person name="Postlethwait J.H."/>
            <person name="Berthelot C."/>
            <person name="Roest Crollius H."/>
            <person name="Guiguen Y."/>
        </authorList>
    </citation>
    <scope>NUCLEOTIDE SEQUENCE</scope>
    <source>
        <strain evidence="3">WJC10195</strain>
    </source>
</reference>
<dbReference type="Proteomes" id="UP001152622">
    <property type="component" value="Chromosome 8"/>
</dbReference>
<feature type="compositionally biased region" description="Basic and acidic residues" evidence="1">
    <location>
        <begin position="768"/>
        <end position="778"/>
    </location>
</feature>
<keyword evidence="4" id="KW-1185">Reference proteome</keyword>
<feature type="domain" description="MBD" evidence="2">
    <location>
        <begin position="35"/>
        <end position="105"/>
    </location>
</feature>
<accession>A0A9Q1F5L3</accession>
<dbReference type="SMART" id="SM00391">
    <property type="entry name" value="MBD"/>
    <property type="match status" value="1"/>
</dbReference>
<evidence type="ECO:0000259" key="2">
    <source>
        <dbReference type="PROSITE" id="PS50982"/>
    </source>
</evidence>
<dbReference type="PANTHER" id="PTHR16112">
    <property type="entry name" value="METHYL-CPG BINDING PROTEIN, DROSOPHILA"/>
    <property type="match status" value="1"/>
</dbReference>
<dbReference type="EMBL" id="JAINUF010000008">
    <property type="protein sequence ID" value="KAJ8351589.1"/>
    <property type="molecule type" value="Genomic_DNA"/>
</dbReference>
<dbReference type="GO" id="GO:0005634">
    <property type="term" value="C:nucleus"/>
    <property type="evidence" value="ECO:0007669"/>
    <property type="project" value="TreeGrafter"/>
</dbReference>
<dbReference type="InterPro" id="IPR016177">
    <property type="entry name" value="DNA-bd_dom_sf"/>
</dbReference>
<name>A0A9Q1F5L3_SYNKA</name>
<feature type="region of interest" description="Disordered" evidence="1">
    <location>
        <begin position="743"/>
        <end position="778"/>
    </location>
</feature>
<dbReference type="PANTHER" id="PTHR16112:SF18">
    <property type="entry name" value="METHYL-CPG-BINDING DOMAIN PROTEIN 5"/>
    <property type="match status" value="1"/>
</dbReference>
<evidence type="ECO:0000313" key="4">
    <source>
        <dbReference type="Proteomes" id="UP001152622"/>
    </source>
</evidence>
<proteinExistence type="predicted"/>
<evidence type="ECO:0000256" key="1">
    <source>
        <dbReference type="SAM" id="MobiDB-lite"/>
    </source>
</evidence>
<organism evidence="3 4">
    <name type="scientific">Synaphobranchus kaupii</name>
    <name type="common">Kaup's arrowtooth eel</name>
    <dbReference type="NCBI Taxonomy" id="118154"/>
    <lineage>
        <taxon>Eukaryota</taxon>
        <taxon>Metazoa</taxon>
        <taxon>Chordata</taxon>
        <taxon>Craniata</taxon>
        <taxon>Vertebrata</taxon>
        <taxon>Euteleostomi</taxon>
        <taxon>Actinopterygii</taxon>
        <taxon>Neopterygii</taxon>
        <taxon>Teleostei</taxon>
        <taxon>Anguilliformes</taxon>
        <taxon>Synaphobranchidae</taxon>
        <taxon>Synaphobranchus</taxon>
    </lineage>
</organism>
<dbReference type="AlphaFoldDB" id="A0A9Q1F5L3"/>
<dbReference type="GO" id="GO:0003677">
    <property type="term" value="F:DNA binding"/>
    <property type="evidence" value="ECO:0007669"/>
    <property type="project" value="InterPro"/>
</dbReference>
<dbReference type="GO" id="GO:0010369">
    <property type="term" value="C:chromocenter"/>
    <property type="evidence" value="ECO:0007669"/>
    <property type="project" value="TreeGrafter"/>
</dbReference>
<feature type="region of interest" description="Disordered" evidence="1">
    <location>
        <begin position="643"/>
        <end position="665"/>
    </location>
</feature>
<dbReference type="SUPFAM" id="SSF54171">
    <property type="entry name" value="DNA-binding domain"/>
    <property type="match status" value="1"/>
</dbReference>
<feature type="region of interest" description="Disordered" evidence="1">
    <location>
        <begin position="219"/>
        <end position="297"/>
    </location>
</feature>
<feature type="region of interest" description="Disordered" evidence="1">
    <location>
        <begin position="598"/>
        <end position="631"/>
    </location>
</feature>
<feature type="compositionally biased region" description="Polar residues" evidence="1">
    <location>
        <begin position="428"/>
        <end position="442"/>
    </location>
</feature>
<dbReference type="OrthoDB" id="641149at2759"/>
<protein>
    <recommendedName>
        <fullName evidence="2">MBD domain-containing protein</fullName>
    </recommendedName>
</protein>
<dbReference type="PROSITE" id="PS50982">
    <property type="entry name" value="MBD"/>
    <property type="match status" value="1"/>
</dbReference>
<sequence>MMTCSARTLMEECYPRGVLNTTTTMNGGKDCKGGEREGLLPLAQVPIGWQRRVDCSGVVYISPSGSVLSCVDQVKSYLLSDGTCKCGLECPLILHKVFNFDPGAAVKQRTAEDVKADEDVTKLCMHKRKIIAVATLNRSMESPHPSLVLTSPGGGTSVTPLVPLHSGTSRAIRNKLHEGPSNSVAPDCKNPFRMIMAGQRHYQPEPEMFAGHARARIGSVEPGQRSPYRQTTMLSPASYGDGSLSPRTDPLGSPDVFGRSFSGSFHGGGSPSPLNGNGRPALSSPPGLSHQGSPSAQSCVLAGRTNVPLSPTVSAKSPIMKKLACSGFPPSMEPPRGVYHHQPPPPSCALQKQQVTSEKDPLGILDPIPSKPVCQSPVVALNPNFQPGVHSQVPAMNVNMPPTIVPLRSNLPLPTVKPGHANPAGLAQRSQHMASVSPSPVTSPIHAMGPVLGRMEASPQRSRSSSSSSDHGSFAMLPGPQASCGTIKVPPRSPRPSVAPSSSTKSDTLHQYKDVSGQLLSGMNNALSAPSGTMFPPPKNHAGLLAMPLNHILNQHNSSSFPASSLLSAAAKAQLANQSKALGSSNGGGGAGACGNSVNPSSVGGNPEGHGVSNPTFPPSPGMSLGVTEGQSGRAALRDKLMAHQRDPLRKRKVPNSAANEDGGGFAALKSQMGRARPQGPAEQLRKVRPGGLPPNTSMAQLLQSMSYQSSQLVGNSTSICQGAGQSRGTSTQLHFREGVMPAAPPHHALQAPQRLAGRGGGSALPERGWRTGTRGEP</sequence>
<dbReference type="InterPro" id="IPR001739">
    <property type="entry name" value="Methyl_CpG_DNA-bd"/>
</dbReference>
<dbReference type="GO" id="GO:0003682">
    <property type="term" value="F:chromatin binding"/>
    <property type="evidence" value="ECO:0007669"/>
    <property type="project" value="TreeGrafter"/>
</dbReference>
<feature type="region of interest" description="Disordered" evidence="1">
    <location>
        <begin position="415"/>
        <end position="510"/>
    </location>
</feature>
<comment type="caution">
    <text evidence="3">The sequence shown here is derived from an EMBL/GenBank/DDBJ whole genome shotgun (WGS) entry which is preliminary data.</text>
</comment>
<gene>
    <name evidence="3" type="ORF">SKAU_G00230650</name>
</gene>
<evidence type="ECO:0000313" key="3">
    <source>
        <dbReference type="EMBL" id="KAJ8351589.1"/>
    </source>
</evidence>